<dbReference type="GO" id="GO:0006368">
    <property type="term" value="P:transcription elongation by RNA polymerase II"/>
    <property type="evidence" value="ECO:0007669"/>
    <property type="project" value="TreeGrafter"/>
</dbReference>
<organism evidence="9 10">
    <name type="scientific">Paramarasmius palmivorus</name>
    <dbReference type="NCBI Taxonomy" id="297713"/>
    <lineage>
        <taxon>Eukaryota</taxon>
        <taxon>Fungi</taxon>
        <taxon>Dikarya</taxon>
        <taxon>Basidiomycota</taxon>
        <taxon>Agaricomycotina</taxon>
        <taxon>Agaricomycetes</taxon>
        <taxon>Agaricomycetidae</taxon>
        <taxon>Agaricales</taxon>
        <taxon>Marasmiineae</taxon>
        <taxon>Marasmiaceae</taxon>
        <taxon>Paramarasmius</taxon>
    </lineage>
</organism>
<dbReference type="Gene3D" id="1.10.472.30">
    <property type="entry name" value="Transcription elongation factor S-II, central domain"/>
    <property type="match status" value="1"/>
</dbReference>
<feature type="region of interest" description="Disordered" evidence="7">
    <location>
        <begin position="442"/>
        <end position="671"/>
    </location>
</feature>
<dbReference type="GO" id="GO:0008270">
    <property type="term" value="F:zinc ion binding"/>
    <property type="evidence" value="ECO:0007669"/>
    <property type="project" value="UniProtKB-KW"/>
</dbReference>
<feature type="compositionally biased region" description="Basic and acidic residues" evidence="7">
    <location>
        <begin position="453"/>
        <end position="472"/>
    </location>
</feature>
<feature type="compositionally biased region" description="Low complexity" evidence="7">
    <location>
        <begin position="1"/>
        <end position="17"/>
    </location>
</feature>
<comment type="caution">
    <text evidence="9">The sequence shown here is derived from an EMBL/GenBank/DDBJ whole genome shotgun (WGS) entry which is preliminary data.</text>
</comment>
<evidence type="ECO:0000313" key="9">
    <source>
        <dbReference type="EMBL" id="KAK7061017.1"/>
    </source>
</evidence>
<dbReference type="CDD" id="cd21538">
    <property type="entry name" value="SPOC_TFIIS"/>
    <property type="match status" value="1"/>
</dbReference>
<keyword evidence="4" id="KW-0479">Metal-binding</keyword>
<dbReference type="GO" id="GO:0001139">
    <property type="term" value="F:RNA polymerase II complex recruiting activity"/>
    <property type="evidence" value="ECO:0007669"/>
    <property type="project" value="TreeGrafter"/>
</dbReference>
<feature type="compositionally biased region" description="Polar residues" evidence="7">
    <location>
        <begin position="143"/>
        <end position="155"/>
    </location>
</feature>
<dbReference type="GO" id="GO:0031440">
    <property type="term" value="P:regulation of mRNA 3'-end processing"/>
    <property type="evidence" value="ECO:0007669"/>
    <property type="project" value="TreeGrafter"/>
</dbReference>
<evidence type="ECO:0000256" key="4">
    <source>
        <dbReference type="ARBA" id="ARBA00022723"/>
    </source>
</evidence>
<evidence type="ECO:0000256" key="7">
    <source>
        <dbReference type="SAM" id="MobiDB-lite"/>
    </source>
</evidence>
<dbReference type="SMART" id="SM00249">
    <property type="entry name" value="PHD"/>
    <property type="match status" value="1"/>
</dbReference>
<keyword evidence="5" id="KW-0863">Zinc-finger</keyword>
<comment type="function">
    <text evidence="1">Negative regulator of transcription elongation.</text>
</comment>
<feature type="compositionally biased region" description="Polar residues" evidence="7">
    <location>
        <begin position="606"/>
        <end position="629"/>
    </location>
</feature>
<name>A0AAW0E9U9_9AGAR</name>
<reference evidence="9 10" key="1">
    <citation type="submission" date="2024-01" db="EMBL/GenBank/DDBJ databases">
        <title>A draft genome for a cacao thread blight-causing isolate of Paramarasmius palmivorus.</title>
        <authorList>
            <person name="Baruah I.K."/>
            <person name="Bukari Y."/>
            <person name="Amoako-Attah I."/>
            <person name="Meinhardt L.W."/>
            <person name="Bailey B.A."/>
            <person name="Cohen S.P."/>
        </authorList>
    </citation>
    <scope>NUCLEOTIDE SEQUENCE [LARGE SCALE GENOMIC DNA]</scope>
    <source>
        <strain evidence="9 10">GH-12</strain>
    </source>
</reference>
<protein>
    <recommendedName>
        <fullName evidence="3">Transcription factor BYE1</fullName>
    </recommendedName>
</protein>
<dbReference type="Pfam" id="PF07500">
    <property type="entry name" value="TFIIS_M"/>
    <property type="match status" value="1"/>
</dbReference>
<keyword evidence="6" id="KW-0862">Zinc</keyword>
<proteinExistence type="inferred from homology"/>
<feature type="region of interest" description="Disordered" evidence="7">
    <location>
        <begin position="1"/>
        <end position="86"/>
    </location>
</feature>
<feature type="region of interest" description="Disordered" evidence="7">
    <location>
        <begin position="304"/>
        <end position="325"/>
    </location>
</feature>
<dbReference type="GO" id="GO:0006362">
    <property type="term" value="P:transcription elongation by RNA polymerase I"/>
    <property type="evidence" value="ECO:0007669"/>
    <property type="project" value="TreeGrafter"/>
</dbReference>
<dbReference type="Pfam" id="PF00628">
    <property type="entry name" value="PHD"/>
    <property type="match status" value="1"/>
</dbReference>
<dbReference type="InterPro" id="IPR036575">
    <property type="entry name" value="TFIIS_cen_dom_sf"/>
</dbReference>
<dbReference type="InterPro" id="IPR019787">
    <property type="entry name" value="Znf_PHD-finger"/>
</dbReference>
<feature type="compositionally biased region" description="Polar residues" evidence="7">
    <location>
        <begin position="562"/>
        <end position="590"/>
    </location>
</feature>
<dbReference type="EMBL" id="JAYKXP010000002">
    <property type="protein sequence ID" value="KAK7061017.1"/>
    <property type="molecule type" value="Genomic_DNA"/>
</dbReference>
<feature type="compositionally biased region" description="Acidic residues" evidence="7">
    <location>
        <begin position="181"/>
        <end position="200"/>
    </location>
</feature>
<dbReference type="InterPro" id="IPR013083">
    <property type="entry name" value="Znf_RING/FYVE/PHD"/>
</dbReference>
<evidence type="ECO:0000256" key="6">
    <source>
        <dbReference type="ARBA" id="ARBA00022833"/>
    </source>
</evidence>
<dbReference type="Pfam" id="PF07744">
    <property type="entry name" value="SPOC"/>
    <property type="match status" value="1"/>
</dbReference>
<dbReference type="InterPro" id="IPR012921">
    <property type="entry name" value="SPOC_C"/>
</dbReference>
<dbReference type="InterPro" id="IPR011011">
    <property type="entry name" value="Znf_FYVE_PHD"/>
</dbReference>
<evidence type="ECO:0000259" key="8">
    <source>
        <dbReference type="PROSITE" id="PS51321"/>
    </source>
</evidence>
<evidence type="ECO:0000256" key="1">
    <source>
        <dbReference type="ARBA" id="ARBA00002311"/>
    </source>
</evidence>
<dbReference type="InterPro" id="IPR001965">
    <property type="entry name" value="Znf_PHD"/>
</dbReference>
<evidence type="ECO:0000256" key="5">
    <source>
        <dbReference type="ARBA" id="ARBA00022771"/>
    </source>
</evidence>
<feature type="compositionally biased region" description="Low complexity" evidence="7">
    <location>
        <begin position="163"/>
        <end position="174"/>
    </location>
</feature>
<gene>
    <name evidence="9" type="primary">BYE1</name>
    <name evidence="9" type="ORF">VNI00_000752</name>
</gene>
<feature type="region of interest" description="Disordered" evidence="7">
    <location>
        <begin position="139"/>
        <end position="286"/>
    </location>
</feature>
<feature type="compositionally biased region" description="Polar residues" evidence="7">
    <location>
        <begin position="18"/>
        <end position="29"/>
    </location>
</feature>
<dbReference type="Gene3D" id="3.30.40.10">
    <property type="entry name" value="Zinc/RING finger domain, C3HC4 (zinc finger)"/>
    <property type="match status" value="1"/>
</dbReference>
<feature type="domain" description="TFIIS central" evidence="8">
    <location>
        <begin position="282"/>
        <end position="434"/>
    </location>
</feature>
<dbReference type="GO" id="GO:0005634">
    <property type="term" value="C:nucleus"/>
    <property type="evidence" value="ECO:0007669"/>
    <property type="project" value="TreeGrafter"/>
</dbReference>
<dbReference type="GO" id="GO:0000977">
    <property type="term" value="F:RNA polymerase II transcription regulatory region sequence-specific DNA binding"/>
    <property type="evidence" value="ECO:0007669"/>
    <property type="project" value="TreeGrafter"/>
</dbReference>
<keyword evidence="10" id="KW-1185">Reference proteome</keyword>
<accession>A0AAW0E9U9</accession>
<evidence type="ECO:0000256" key="2">
    <source>
        <dbReference type="ARBA" id="ARBA00011050"/>
    </source>
</evidence>
<dbReference type="PROSITE" id="PS51321">
    <property type="entry name" value="TFIIS_CENTRAL"/>
    <property type="match status" value="1"/>
</dbReference>
<dbReference type="SMART" id="SM00510">
    <property type="entry name" value="TFS2M"/>
    <property type="match status" value="1"/>
</dbReference>
<feature type="compositionally biased region" description="Pro residues" evidence="7">
    <location>
        <begin position="488"/>
        <end position="497"/>
    </location>
</feature>
<feature type="compositionally biased region" description="Basic and acidic residues" evidence="7">
    <location>
        <begin position="69"/>
        <end position="79"/>
    </location>
</feature>
<dbReference type="Proteomes" id="UP001383192">
    <property type="component" value="Unassembled WGS sequence"/>
</dbReference>
<dbReference type="SUPFAM" id="SSF57903">
    <property type="entry name" value="FYVE/PHD zinc finger"/>
    <property type="match status" value="1"/>
</dbReference>
<dbReference type="GO" id="GO:0031564">
    <property type="term" value="P:transcription antitermination"/>
    <property type="evidence" value="ECO:0007669"/>
    <property type="project" value="TreeGrafter"/>
</dbReference>
<dbReference type="PANTHER" id="PTHR11477:SF11">
    <property type="entry name" value="TRANSCRIPTION FACTOR BYE1"/>
    <property type="match status" value="1"/>
</dbReference>
<dbReference type="PANTHER" id="PTHR11477">
    <property type="entry name" value="TRANSCRIPTION FACTOR S-II ZINC FINGER DOMAIN-CONTAINING PROTEIN"/>
    <property type="match status" value="1"/>
</dbReference>
<dbReference type="InterPro" id="IPR003618">
    <property type="entry name" value="TFIIS_cen_dom"/>
</dbReference>
<evidence type="ECO:0000313" key="10">
    <source>
        <dbReference type="Proteomes" id="UP001383192"/>
    </source>
</evidence>
<dbReference type="AlphaFoldDB" id="A0AAW0E9U9"/>
<evidence type="ECO:0000256" key="3">
    <source>
        <dbReference type="ARBA" id="ARBA00021616"/>
    </source>
</evidence>
<dbReference type="SUPFAM" id="SSF46942">
    <property type="entry name" value="Elongation factor TFIIS domain 2"/>
    <property type="match status" value="1"/>
</dbReference>
<sequence>MSSRTTRARAQQIAASSVTASPKPATTKQKALPKEKPQSTARATGKGRATRSSVKEEDAVEVAEPQALPEDKENVKEELKDEEEATTTSRPYFYCTCRKGDDGTPMVFCVECKDWYHFACMGLDERTAEDIMLWEGPEAVEDTNGSRQVSAAAQKQTKKKRVSTPTTTDSPQTTHKIPTPEPEEPPSQDSDPGSEDDYTDEGVKVKAAGKRRLRAYASESESDDSVASDGNTTHRKRRLTKGKPSSASPGPISKSKRKAQAPSQLPPPKKARTNSDSSEDPTRKYCRGKLEDLFRDIFLRYPNVRRTEGDDGGGAGGGETGELTEDEKNLVIAQAKQFADDLETCVYELYAEPDKSGSPSAGPKYKDRFRTLQFNLSKPDRVVIHKRIASTQITPKELSVMSSTDLANEELRQSIKIAEQEALEHSILQKVTAPRAKITHKGLEDIEDVNGNNRERDRRQEDEERMERERLARLRAPRQRTMSTSVPPESPVIPSPVVPQSESWGAPPPVPAHALSDGQVAPYGDSGHPSRPPLFINTESEMTMPEPELNLADLINLDEEPTSAQDGPSGTPSTTNPSAPTQDLASSSVLTPPTTTPTGLSPFANVPQTQAQPGQASRSASFDLNSLWSKPSGDSPISETNPVERETSSPSVEDAGDTAMSEPQGADDGDFDMFLEEKEPLTPEASRAMFDSLPHVWNGKISMPLDSAIPQETPVVARQMGGRSIETESPLWKTLFPSDLLRIDGRVPVENSAKFLLQMRMNPTKELVAVAFSPSTEGETGFKILSEFLLNKGRHGLVFPWGQRPKEYHPGKELYIIPLLSSHPLPDYMELLDEMKLPKERTSDYLVGIWWLNRGKLAPPPSHSSTAPAPTQTQPTANIPTSFSLACSDCSTAATNHPCFNYPAIPNLTSQLAGLSAAVPVDQKALAAEIASLTPEQMDLMMRALASTMPAGTSSTLPVPCFQQPWAGSPPPGFSAFPPQYPPPGPDAYPAGQPHFEALITMITREVAVVAMEIVAGEVVVAVIEVGVDAIVLITGHVDRSILDGLVRSLIHLRTHLITKGDGRHSRFRVLGLSKVGLVQNRVSISLFLLLISIRILA</sequence>
<comment type="similarity">
    <text evidence="2">Belongs to the BYE1 family.</text>
</comment>